<evidence type="ECO:0000256" key="1">
    <source>
        <dbReference type="SAM" id="MobiDB-lite"/>
    </source>
</evidence>
<evidence type="ECO:0000313" key="3">
    <source>
        <dbReference type="Proteomes" id="UP001151699"/>
    </source>
</evidence>
<accession>A0A9Q0RYB4</accession>
<feature type="compositionally biased region" description="Basic and acidic residues" evidence="1">
    <location>
        <begin position="348"/>
        <end position="359"/>
    </location>
</feature>
<name>A0A9Q0RYB4_9DIPT</name>
<dbReference type="EMBL" id="WJQU01000004">
    <property type="protein sequence ID" value="KAJ6636758.1"/>
    <property type="molecule type" value="Genomic_DNA"/>
</dbReference>
<comment type="caution">
    <text evidence="2">The sequence shown here is derived from an EMBL/GenBank/DDBJ whole genome shotgun (WGS) entry which is preliminary data.</text>
</comment>
<sequence>MAHLFEYRKVNEIYVPLYFKFSTISSKHNLTCDKFMSLENWIQISDELDPLLVNGLDPNSSKKSISFDVDHQRVTVKVRWLKITDSDLGNHILKFLNLTSSSTNVSKYYLKLEFKLNSNFQKIVTELEQKNKCLEEKIKPSHESSRSIRNSTIRKNSNYRKISEMLPKINKDEANSSSFLNDSITCNGSDVEDLNKVEEYIPDFVPGSSTGTSNMGTVPVYKPEKNSEINEVQSEYEPESVASVMHSTPTYNPEKNIAQIEMNQIKSEYSPAPLNTSEKSLEEIVYKPMTKTNKSSETEKRKRKCDRKNVSKELFGTSDDDSDVDSLDQMVSSSSRKSKRKKETSSFQREEKSDKESTKSKKKKSNNRPMSRISATSDGDIRNLMDDSVESILATYPDHETHLTELYEKNVRNLVSSITR</sequence>
<keyword evidence="3" id="KW-1185">Reference proteome</keyword>
<dbReference type="AlphaFoldDB" id="A0A9Q0RYB4"/>
<protein>
    <submittedName>
        <fullName evidence="2">Uncharacterized protein</fullName>
    </submittedName>
</protein>
<dbReference type="Proteomes" id="UP001151699">
    <property type="component" value="Chromosome C"/>
</dbReference>
<evidence type="ECO:0000313" key="2">
    <source>
        <dbReference type="EMBL" id="KAJ6636758.1"/>
    </source>
</evidence>
<gene>
    <name evidence="2" type="ORF">Bhyg_15353</name>
</gene>
<dbReference type="OrthoDB" id="7784689at2759"/>
<proteinExistence type="predicted"/>
<feature type="compositionally biased region" description="Polar residues" evidence="1">
    <location>
        <begin position="367"/>
        <end position="377"/>
    </location>
</feature>
<reference evidence="2" key="1">
    <citation type="submission" date="2022-07" db="EMBL/GenBank/DDBJ databases">
        <authorList>
            <person name="Trinca V."/>
            <person name="Uliana J.V.C."/>
            <person name="Torres T.T."/>
            <person name="Ward R.J."/>
            <person name="Monesi N."/>
        </authorList>
    </citation>
    <scope>NUCLEOTIDE SEQUENCE</scope>
    <source>
        <strain evidence="2">HSMRA1968</strain>
        <tissue evidence="2">Whole embryos</tissue>
    </source>
</reference>
<organism evidence="2 3">
    <name type="scientific">Pseudolycoriella hygida</name>
    <dbReference type="NCBI Taxonomy" id="35572"/>
    <lineage>
        <taxon>Eukaryota</taxon>
        <taxon>Metazoa</taxon>
        <taxon>Ecdysozoa</taxon>
        <taxon>Arthropoda</taxon>
        <taxon>Hexapoda</taxon>
        <taxon>Insecta</taxon>
        <taxon>Pterygota</taxon>
        <taxon>Neoptera</taxon>
        <taxon>Endopterygota</taxon>
        <taxon>Diptera</taxon>
        <taxon>Nematocera</taxon>
        <taxon>Sciaroidea</taxon>
        <taxon>Sciaridae</taxon>
        <taxon>Pseudolycoriella</taxon>
    </lineage>
</organism>
<feature type="region of interest" description="Disordered" evidence="1">
    <location>
        <begin position="283"/>
        <end position="382"/>
    </location>
</feature>